<evidence type="ECO:0008006" key="3">
    <source>
        <dbReference type="Google" id="ProtNLM"/>
    </source>
</evidence>
<reference evidence="1 2" key="1">
    <citation type="submission" date="2021-01" db="EMBL/GenBank/DDBJ databases">
        <title>Genome public.</title>
        <authorList>
            <person name="Liu C."/>
            <person name="Sun Q."/>
        </authorList>
    </citation>
    <scope>NUCLEOTIDE SEQUENCE [LARGE SCALE GENOMIC DNA]</scope>
    <source>
        <strain evidence="1 2">YIM B02564</strain>
    </source>
</reference>
<proteinExistence type="predicted"/>
<dbReference type="EMBL" id="JAESWB010000414">
    <property type="protein sequence ID" value="MBL4955202.1"/>
    <property type="molecule type" value="Genomic_DNA"/>
</dbReference>
<evidence type="ECO:0000313" key="1">
    <source>
        <dbReference type="EMBL" id="MBL4955202.1"/>
    </source>
</evidence>
<name>A0ABS1TV98_9BACI</name>
<dbReference type="RefSeq" id="WP_202656459.1">
    <property type="nucleotide sequence ID" value="NZ_JAESWB010000414.1"/>
</dbReference>
<dbReference type="Proteomes" id="UP000623967">
    <property type="component" value="Unassembled WGS sequence"/>
</dbReference>
<protein>
    <recommendedName>
        <fullName evidence="3">Recombinase zinc beta ribbon domain-containing protein</fullName>
    </recommendedName>
</protein>
<organism evidence="1 2">
    <name type="scientific">Neobacillus paridis</name>
    <dbReference type="NCBI Taxonomy" id="2803862"/>
    <lineage>
        <taxon>Bacteria</taxon>
        <taxon>Bacillati</taxon>
        <taxon>Bacillota</taxon>
        <taxon>Bacilli</taxon>
        <taxon>Bacillales</taxon>
        <taxon>Bacillaceae</taxon>
        <taxon>Neobacillus</taxon>
    </lineage>
</organism>
<gene>
    <name evidence="1" type="ORF">JK635_23970</name>
</gene>
<sequence length="102" mass="12232">MKSLFQRKIFCRICGCSYKRRVERGKIKYCCSYSELGKANHKRVVIEESFLINCIERRFNKKLSYDEIRGVVEKIEIEDKLLFTIYLNGQEPIIYGRNHIVY</sequence>
<comment type="caution">
    <text evidence="1">The sequence shown here is derived from an EMBL/GenBank/DDBJ whole genome shotgun (WGS) entry which is preliminary data.</text>
</comment>
<keyword evidence="2" id="KW-1185">Reference proteome</keyword>
<accession>A0ABS1TV98</accession>
<evidence type="ECO:0000313" key="2">
    <source>
        <dbReference type="Proteomes" id="UP000623967"/>
    </source>
</evidence>